<sequence length="75" mass="8933">MEPFRNIFKNRYENISEMSNEEEKAKLTKLRKEKIGVGDILALIIAMFQVLLPFVLFIVFGYFVIIKFLTVFWIK</sequence>
<evidence type="ECO:0000256" key="1">
    <source>
        <dbReference type="SAM" id="Phobius"/>
    </source>
</evidence>
<dbReference type="AlphaFoldDB" id="A0A2S7F6X0"/>
<accession>A0A2S7F6X0</accession>
<organism evidence="2 3">
    <name type="scientific">Clostridium butyricum</name>
    <dbReference type="NCBI Taxonomy" id="1492"/>
    <lineage>
        <taxon>Bacteria</taxon>
        <taxon>Bacillati</taxon>
        <taxon>Bacillota</taxon>
        <taxon>Clostridia</taxon>
        <taxon>Eubacteriales</taxon>
        <taxon>Clostridiaceae</taxon>
        <taxon>Clostridium</taxon>
    </lineage>
</organism>
<keyword evidence="1" id="KW-1133">Transmembrane helix</keyword>
<gene>
    <name evidence="2" type="ORF">AWN73_18635</name>
</gene>
<comment type="caution">
    <text evidence="2">The sequence shown here is derived from an EMBL/GenBank/DDBJ whole genome shotgun (WGS) entry which is preliminary data.</text>
</comment>
<dbReference type="Proteomes" id="UP000238081">
    <property type="component" value="Unassembled WGS sequence"/>
</dbReference>
<keyword evidence="1" id="KW-0472">Membrane</keyword>
<keyword evidence="1" id="KW-0812">Transmembrane</keyword>
<proteinExistence type="predicted"/>
<evidence type="ECO:0000313" key="3">
    <source>
        <dbReference type="Proteomes" id="UP000238081"/>
    </source>
</evidence>
<dbReference type="EMBL" id="LRDH01000142">
    <property type="protein sequence ID" value="PPV12451.1"/>
    <property type="molecule type" value="Genomic_DNA"/>
</dbReference>
<dbReference type="RefSeq" id="WP_027636759.1">
    <property type="nucleotide sequence ID" value="NZ_CANCWB010000008.1"/>
</dbReference>
<feature type="transmembrane region" description="Helical" evidence="1">
    <location>
        <begin position="40"/>
        <end position="65"/>
    </location>
</feature>
<protein>
    <submittedName>
        <fullName evidence="2">Uncharacterized protein</fullName>
    </submittedName>
</protein>
<evidence type="ECO:0000313" key="2">
    <source>
        <dbReference type="EMBL" id="PPV12451.1"/>
    </source>
</evidence>
<name>A0A2S7F6X0_CLOBU</name>
<reference evidence="2 3" key="1">
    <citation type="submission" date="2016-01" db="EMBL/GenBank/DDBJ databases">
        <title>Characterization of the Clostridium difficile lineages that are prevalent in Hong Kong and China.</title>
        <authorList>
            <person name="Kwok J.S.-L."/>
            <person name="Lam W.-Y."/>
            <person name="Ip M."/>
            <person name="Chan T.-F."/>
            <person name="Hawkey P.M."/>
            <person name="Tsui S.K.-W."/>
        </authorList>
    </citation>
    <scope>NUCLEOTIDE SEQUENCE [LARGE SCALE GENOMIC DNA]</scope>
    <source>
        <strain evidence="2 3">300064</strain>
    </source>
</reference>